<dbReference type="PROSITE" id="PS50043">
    <property type="entry name" value="HTH_LUXR_2"/>
    <property type="match status" value="1"/>
</dbReference>
<dbReference type="InterPro" id="IPR011006">
    <property type="entry name" value="CheY-like_superfamily"/>
</dbReference>
<keyword evidence="2" id="KW-0597">Phosphoprotein</keyword>
<dbReference type="InterPro" id="IPR016032">
    <property type="entry name" value="Sig_transdc_resp-reg_C-effctor"/>
</dbReference>
<reference evidence="6 7" key="1">
    <citation type="submission" date="2014-03" db="EMBL/GenBank/DDBJ databases">
        <title>Genomics of Bifidobacteria.</title>
        <authorList>
            <person name="Ventura M."/>
            <person name="Milani C."/>
            <person name="Lugli G.A."/>
        </authorList>
    </citation>
    <scope>NUCLEOTIDE SEQUENCE [LARGE SCALE GENOMIC DNA]</scope>
    <source>
        <strain evidence="6 7">LMG 14934</strain>
    </source>
</reference>
<evidence type="ECO:0000259" key="4">
    <source>
        <dbReference type="PROSITE" id="PS50043"/>
    </source>
</evidence>
<dbReference type="InterPro" id="IPR000792">
    <property type="entry name" value="Tscrpt_reg_LuxR_C"/>
</dbReference>
<dbReference type="SMART" id="SM00448">
    <property type="entry name" value="REC"/>
    <property type="match status" value="1"/>
</dbReference>
<dbReference type="Pfam" id="PF00072">
    <property type="entry name" value="Response_reg"/>
    <property type="match status" value="1"/>
</dbReference>
<dbReference type="InterPro" id="IPR039420">
    <property type="entry name" value="WalR-like"/>
</dbReference>
<keyword evidence="1" id="KW-0238">DNA-binding</keyword>
<dbReference type="EMBL" id="JGZM01000005">
    <property type="protein sequence ID" value="KFI86830.1"/>
    <property type="molecule type" value="Genomic_DNA"/>
</dbReference>
<dbReference type="InterPro" id="IPR001789">
    <property type="entry name" value="Sig_transdc_resp-reg_receiver"/>
</dbReference>
<dbReference type="GO" id="GO:0006355">
    <property type="term" value="P:regulation of DNA-templated transcription"/>
    <property type="evidence" value="ECO:0007669"/>
    <property type="project" value="InterPro"/>
</dbReference>
<dbReference type="Pfam" id="PF00196">
    <property type="entry name" value="GerE"/>
    <property type="match status" value="1"/>
</dbReference>
<sequence>MDNTSRQSLARQNRHTAAEPPHMKQIAIVDNDERSLDSLHELVERNVAVCTVAWMSSDEYEAIERCSATGHDTDLLLLDMSLEHIQGPSVCRRIRLQNWRMPILAMTSFSLHRYHDKAVLAGAQGLISKNNTKDIIWAVKAILHHRIFDGFESPAVAYTRIRSEQHRSRNLTIREEQVINLAADDGLLDREIAEELGISEATVRRHMHNILSKLEAKTSRQAIAAWLSPHTGGWLP</sequence>
<dbReference type="Proteomes" id="UP000029040">
    <property type="component" value="Unassembled WGS sequence"/>
</dbReference>
<proteinExistence type="predicted"/>
<dbReference type="CDD" id="cd06170">
    <property type="entry name" value="LuxR_C_like"/>
    <property type="match status" value="1"/>
</dbReference>
<dbReference type="Gene3D" id="1.10.10.10">
    <property type="entry name" value="Winged helix-like DNA-binding domain superfamily/Winged helix DNA-binding domain"/>
    <property type="match status" value="1"/>
</dbReference>
<dbReference type="InterPro" id="IPR036388">
    <property type="entry name" value="WH-like_DNA-bd_sf"/>
</dbReference>
<evidence type="ECO:0000256" key="2">
    <source>
        <dbReference type="PROSITE-ProRule" id="PRU00169"/>
    </source>
</evidence>
<dbReference type="GO" id="GO:0003677">
    <property type="term" value="F:DNA binding"/>
    <property type="evidence" value="ECO:0007669"/>
    <property type="project" value="UniProtKB-KW"/>
</dbReference>
<dbReference type="GO" id="GO:0000160">
    <property type="term" value="P:phosphorelay signal transduction system"/>
    <property type="evidence" value="ECO:0007669"/>
    <property type="project" value="InterPro"/>
</dbReference>
<dbReference type="PANTHER" id="PTHR43214">
    <property type="entry name" value="TWO-COMPONENT RESPONSE REGULATOR"/>
    <property type="match status" value="1"/>
</dbReference>
<dbReference type="SUPFAM" id="SSF52172">
    <property type="entry name" value="CheY-like"/>
    <property type="match status" value="1"/>
</dbReference>
<evidence type="ECO:0000256" key="1">
    <source>
        <dbReference type="ARBA" id="ARBA00023125"/>
    </source>
</evidence>
<dbReference type="AlphaFoldDB" id="A0A087CU80"/>
<evidence type="ECO:0000313" key="6">
    <source>
        <dbReference type="EMBL" id="KFI86830.1"/>
    </source>
</evidence>
<feature type="modified residue" description="4-aspartylphosphate" evidence="2">
    <location>
        <position position="79"/>
    </location>
</feature>
<comment type="caution">
    <text evidence="6">The sequence shown here is derived from an EMBL/GenBank/DDBJ whole genome shotgun (WGS) entry which is preliminary data.</text>
</comment>
<dbReference type="CDD" id="cd00156">
    <property type="entry name" value="REC"/>
    <property type="match status" value="1"/>
</dbReference>
<dbReference type="PROSITE" id="PS50110">
    <property type="entry name" value="RESPONSE_REGULATORY"/>
    <property type="match status" value="1"/>
</dbReference>
<feature type="region of interest" description="Disordered" evidence="3">
    <location>
        <begin position="1"/>
        <end position="22"/>
    </location>
</feature>
<feature type="domain" description="HTH luxR-type" evidence="4">
    <location>
        <begin position="164"/>
        <end position="230"/>
    </location>
</feature>
<evidence type="ECO:0000256" key="3">
    <source>
        <dbReference type="SAM" id="MobiDB-lite"/>
    </source>
</evidence>
<dbReference type="SMART" id="SM00421">
    <property type="entry name" value="HTH_LUXR"/>
    <property type="match status" value="1"/>
</dbReference>
<accession>A0A087CU80</accession>
<feature type="compositionally biased region" description="Polar residues" evidence="3">
    <location>
        <begin position="1"/>
        <end position="11"/>
    </location>
</feature>
<dbReference type="SUPFAM" id="SSF46894">
    <property type="entry name" value="C-terminal effector domain of the bipartite response regulators"/>
    <property type="match status" value="1"/>
</dbReference>
<dbReference type="RefSeq" id="WP_051915930.1">
    <property type="nucleotide sequence ID" value="NZ_JDTM01000012.1"/>
</dbReference>
<protein>
    <submittedName>
        <fullName evidence="6">Response regulator of two-component system</fullName>
    </submittedName>
</protein>
<dbReference type="Gene3D" id="3.40.50.2300">
    <property type="match status" value="1"/>
</dbReference>
<evidence type="ECO:0000259" key="5">
    <source>
        <dbReference type="PROSITE" id="PS50110"/>
    </source>
</evidence>
<gene>
    <name evidence="6" type="ORF">BSAE_1094</name>
</gene>
<organism evidence="6 7">
    <name type="scientific">Bifidobacterium pullorum subsp. saeculare DSM 6531 = LMG 14934</name>
    <dbReference type="NCBI Taxonomy" id="1437611"/>
    <lineage>
        <taxon>Bacteria</taxon>
        <taxon>Bacillati</taxon>
        <taxon>Actinomycetota</taxon>
        <taxon>Actinomycetes</taxon>
        <taxon>Bifidobacteriales</taxon>
        <taxon>Bifidobacteriaceae</taxon>
        <taxon>Bifidobacterium</taxon>
    </lineage>
</organism>
<feature type="domain" description="Response regulatory" evidence="5">
    <location>
        <begin position="25"/>
        <end position="144"/>
    </location>
</feature>
<name>A0A087CU80_9BIFI</name>
<evidence type="ECO:0000313" key="7">
    <source>
        <dbReference type="Proteomes" id="UP000029040"/>
    </source>
</evidence>